<gene>
    <name evidence="2" type="ORF">J2Z20_000841</name>
</gene>
<organism evidence="2 3">
    <name type="scientific">Paenibacillus sediminis</name>
    <dbReference type="NCBI Taxonomy" id="664909"/>
    <lineage>
        <taxon>Bacteria</taxon>
        <taxon>Bacillati</taxon>
        <taxon>Bacillota</taxon>
        <taxon>Bacilli</taxon>
        <taxon>Bacillales</taxon>
        <taxon>Paenibacillaceae</taxon>
        <taxon>Paenibacillus</taxon>
    </lineage>
</organism>
<comment type="caution">
    <text evidence="2">The sequence shown here is derived from an EMBL/GenBank/DDBJ whole genome shotgun (WGS) entry which is preliminary data.</text>
</comment>
<dbReference type="PROSITE" id="PS51257">
    <property type="entry name" value="PROKAR_LIPOPROTEIN"/>
    <property type="match status" value="1"/>
</dbReference>
<feature type="chain" id="PRO_5047447822" evidence="1">
    <location>
        <begin position="23"/>
        <end position="422"/>
    </location>
</feature>
<dbReference type="Proteomes" id="UP001519273">
    <property type="component" value="Unassembled WGS sequence"/>
</dbReference>
<reference evidence="2 3" key="1">
    <citation type="submission" date="2021-03" db="EMBL/GenBank/DDBJ databases">
        <title>Genomic Encyclopedia of Type Strains, Phase IV (KMG-IV): sequencing the most valuable type-strain genomes for metagenomic binning, comparative biology and taxonomic classification.</title>
        <authorList>
            <person name="Goeker M."/>
        </authorList>
    </citation>
    <scope>NUCLEOTIDE SEQUENCE [LARGE SCALE GENOMIC DNA]</scope>
    <source>
        <strain evidence="2 3">DSM 23491</strain>
    </source>
</reference>
<evidence type="ECO:0000313" key="2">
    <source>
        <dbReference type="EMBL" id="MBP1935980.1"/>
    </source>
</evidence>
<feature type="signal peptide" evidence="1">
    <location>
        <begin position="1"/>
        <end position="22"/>
    </location>
</feature>
<dbReference type="Gene3D" id="2.130.10.10">
    <property type="entry name" value="YVTN repeat-like/Quinoprotein amine dehydrogenase"/>
    <property type="match status" value="2"/>
</dbReference>
<sequence length="422" mass="47351">MKWWFKLLGAMLIVLVLLSACSSNKTDAPLVRQEDEALDEGQTLTVVTPEPSKQNEQQSKYQIQTKLTDFHLFSDHSGLAWGVTRNALRLYVTEDDGKEWTDISPAASVQFPSVPEYGKTLFFLDRQNGWIIRNALGTSESVVLHTTDGGLHWKITSLPNSTNVIAIDFVSLKRGWVMTSADSAMGRQEKALLRTNDGGSIWKKTMQNTGYFKAEAPTLYAIPQTGYLVGMTFTNNVRGFALTMEMRSPRLYKTEDGGRTWTSISSFESEPSLQTCDALQVRSPQLWDSEGVKGLITVGCKRGDETKFINFVTSDSGVHWNNANISLGWQSGVNEEVPPTFLNEMEGWYIEQGAVYHTVNQGLIWTILPESRILKDRIADYPSIVKLQFISSNVGWLLIENAEKKRSLLLQTRDGGFSWKVL</sequence>
<keyword evidence="1" id="KW-0732">Signal</keyword>
<accession>A0ABS4H1J3</accession>
<dbReference type="RefSeq" id="WP_209845709.1">
    <property type="nucleotide sequence ID" value="NZ_CBCRVE010000001.1"/>
</dbReference>
<evidence type="ECO:0000256" key="1">
    <source>
        <dbReference type="SAM" id="SignalP"/>
    </source>
</evidence>
<keyword evidence="3" id="KW-1185">Reference proteome</keyword>
<dbReference type="PANTHER" id="PTHR47199:SF2">
    <property type="entry name" value="PHOTOSYSTEM II STABILITY_ASSEMBLY FACTOR HCF136, CHLOROPLASTIC"/>
    <property type="match status" value="1"/>
</dbReference>
<protein>
    <submittedName>
        <fullName evidence="2">Photosystem II stability/assembly factor-like uncharacterized protein</fullName>
    </submittedName>
</protein>
<dbReference type="EMBL" id="JAGGKP010000001">
    <property type="protein sequence ID" value="MBP1935980.1"/>
    <property type="molecule type" value="Genomic_DNA"/>
</dbReference>
<dbReference type="PANTHER" id="PTHR47199">
    <property type="entry name" value="PHOTOSYSTEM II STABILITY/ASSEMBLY FACTOR HCF136, CHLOROPLASTIC"/>
    <property type="match status" value="1"/>
</dbReference>
<proteinExistence type="predicted"/>
<dbReference type="InterPro" id="IPR015943">
    <property type="entry name" value="WD40/YVTN_repeat-like_dom_sf"/>
</dbReference>
<evidence type="ECO:0000313" key="3">
    <source>
        <dbReference type="Proteomes" id="UP001519273"/>
    </source>
</evidence>
<dbReference type="CDD" id="cd15482">
    <property type="entry name" value="Sialidase_non-viral"/>
    <property type="match status" value="1"/>
</dbReference>
<name>A0ABS4H1J3_9BACL</name>
<dbReference type="SUPFAM" id="SSF110296">
    <property type="entry name" value="Oligoxyloglucan reducing end-specific cellobiohydrolase"/>
    <property type="match status" value="2"/>
</dbReference>